<dbReference type="Gene3D" id="1.25.10.10">
    <property type="entry name" value="Leucine-rich Repeat Variant"/>
    <property type="match status" value="1"/>
</dbReference>
<protein>
    <recommendedName>
        <fullName evidence="1">SYO1-like TPR repeats domain-containing protein</fullName>
    </recommendedName>
</protein>
<sequence length="248" mass="26905">MSPESLSAEMISAIVTQGVPKRVLCKSSFGDASIYEALRMHADGKKLLEILSIVQARALICLNNIVSALDTDLLGGEEALGQLWSSLFSLTFATESKVFVSDEEDFLEAATGVLRSIMDKLASLREPQCITAEHVTILCRFTAEASCEAVKVKLISILGFIGKMAAKKDNVLEVLKSLGTVLRDIIVGQHSLWLICEALDAIFDTFADGPLVNTAADSIGLLVNLQQLVPVLKSRIKSERRTLGDHFL</sequence>
<gene>
    <name evidence="2" type="ORF">OS493_027445</name>
</gene>
<evidence type="ECO:0000313" key="3">
    <source>
        <dbReference type="Proteomes" id="UP001163046"/>
    </source>
</evidence>
<dbReference type="InterPro" id="IPR057990">
    <property type="entry name" value="TPR_SYO1"/>
</dbReference>
<dbReference type="PANTHER" id="PTHR13347">
    <property type="entry name" value="HEAT REPEAT-CONTAINING PROTEIN 3"/>
    <property type="match status" value="1"/>
</dbReference>
<dbReference type="GO" id="GO:0051082">
    <property type="term" value="F:unfolded protein binding"/>
    <property type="evidence" value="ECO:0007669"/>
    <property type="project" value="TreeGrafter"/>
</dbReference>
<proteinExistence type="predicted"/>
<dbReference type="GO" id="GO:0042273">
    <property type="term" value="P:ribosomal large subunit biogenesis"/>
    <property type="evidence" value="ECO:0007669"/>
    <property type="project" value="TreeGrafter"/>
</dbReference>
<dbReference type="OrthoDB" id="288703at2759"/>
<accession>A0A9X0CKZ9</accession>
<dbReference type="InterPro" id="IPR052616">
    <property type="entry name" value="SYO1-like"/>
</dbReference>
<name>A0A9X0CKZ9_9CNID</name>
<feature type="domain" description="SYO1-like TPR repeats" evidence="1">
    <location>
        <begin position="8"/>
        <end position="246"/>
    </location>
</feature>
<keyword evidence="3" id="KW-1185">Reference proteome</keyword>
<dbReference type="InterPro" id="IPR011989">
    <property type="entry name" value="ARM-like"/>
</dbReference>
<reference evidence="2" key="1">
    <citation type="submission" date="2023-01" db="EMBL/GenBank/DDBJ databases">
        <title>Genome assembly of the deep-sea coral Lophelia pertusa.</title>
        <authorList>
            <person name="Herrera S."/>
            <person name="Cordes E."/>
        </authorList>
    </citation>
    <scope>NUCLEOTIDE SEQUENCE</scope>
    <source>
        <strain evidence="2">USNM1676648</strain>
        <tissue evidence="2">Polyp</tissue>
    </source>
</reference>
<dbReference type="Proteomes" id="UP001163046">
    <property type="component" value="Unassembled WGS sequence"/>
</dbReference>
<evidence type="ECO:0000313" key="2">
    <source>
        <dbReference type="EMBL" id="KAJ7356047.1"/>
    </source>
</evidence>
<dbReference type="PANTHER" id="PTHR13347:SF1">
    <property type="entry name" value="HEAT REPEAT-CONTAINING PROTEIN 3"/>
    <property type="match status" value="1"/>
</dbReference>
<comment type="caution">
    <text evidence="2">The sequence shown here is derived from an EMBL/GenBank/DDBJ whole genome shotgun (WGS) entry which is preliminary data.</text>
</comment>
<organism evidence="2 3">
    <name type="scientific">Desmophyllum pertusum</name>
    <dbReference type="NCBI Taxonomy" id="174260"/>
    <lineage>
        <taxon>Eukaryota</taxon>
        <taxon>Metazoa</taxon>
        <taxon>Cnidaria</taxon>
        <taxon>Anthozoa</taxon>
        <taxon>Hexacorallia</taxon>
        <taxon>Scleractinia</taxon>
        <taxon>Caryophylliina</taxon>
        <taxon>Caryophylliidae</taxon>
        <taxon>Desmophyllum</taxon>
    </lineage>
</organism>
<evidence type="ECO:0000259" key="1">
    <source>
        <dbReference type="Pfam" id="PF25567"/>
    </source>
</evidence>
<dbReference type="AlphaFoldDB" id="A0A9X0CKZ9"/>
<dbReference type="Pfam" id="PF25567">
    <property type="entry name" value="TPR_SYO1"/>
    <property type="match status" value="1"/>
</dbReference>
<dbReference type="EMBL" id="MU827326">
    <property type="protein sequence ID" value="KAJ7356047.1"/>
    <property type="molecule type" value="Genomic_DNA"/>
</dbReference>
<dbReference type="GO" id="GO:0006606">
    <property type="term" value="P:protein import into nucleus"/>
    <property type="evidence" value="ECO:0007669"/>
    <property type="project" value="TreeGrafter"/>
</dbReference>